<comment type="caution">
    <text evidence="1">The sequence shown here is derived from an EMBL/GenBank/DDBJ whole genome shotgun (WGS) entry which is preliminary data.</text>
</comment>
<name>A0A9N9HMT6_9GLOM</name>
<protein>
    <submittedName>
        <fullName evidence="1">13460_t:CDS:1</fullName>
    </submittedName>
</protein>
<dbReference type="EMBL" id="CAJVQA010010408">
    <property type="protein sequence ID" value="CAG8696467.1"/>
    <property type="molecule type" value="Genomic_DNA"/>
</dbReference>
<dbReference type="Proteomes" id="UP000789759">
    <property type="component" value="Unassembled WGS sequence"/>
</dbReference>
<organism evidence="1 2">
    <name type="scientific">Cetraspora pellucida</name>
    <dbReference type="NCBI Taxonomy" id="1433469"/>
    <lineage>
        <taxon>Eukaryota</taxon>
        <taxon>Fungi</taxon>
        <taxon>Fungi incertae sedis</taxon>
        <taxon>Mucoromycota</taxon>
        <taxon>Glomeromycotina</taxon>
        <taxon>Glomeromycetes</taxon>
        <taxon>Diversisporales</taxon>
        <taxon>Gigasporaceae</taxon>
        <taxon>Cetraspora</taxon>
    </lineage>
</organism>
<dbReference type="AlphaFoldDB" id="A0A9N9HMT6"/>
<dbReference type="OrthoDB" id="2406126at2759"/>
<evidence type="ECO:0000313" key="2">
    <source>
        <dbReference type="Proteomes" id="UP000789759"/>
    </source>
</evidence>
<keyword evidence="2" id="KW-1185">Reference proteome</keyword>
<reference evidence="1" key="1">
    <citation type="submission" date="2021-06" db="EMBL/GenBank/DDBJ databases">
        <authorList>
            <person name="Kallberg Y."/>
            <person name="Tangrot J."/>
            <person name="Rosling A."/>
        </authorList>
    </citation>
    <scope>NUCLEOTIDE SEQUENCE</scope>
    <source>
        <strain evidence="1">FL966</strain>
    </source>
</reference>
<accession>A0A9N9HMT6</accession>
<gene>
    <name evidence="1" type="ORF">CPELLU_LOCUS11589</name>
</gene>
<proteinExistence type="predicted"/>
<sequence>MLALCLELKTTKQFDKMKDILIKEIKCININFQFWQKQNFSTWQYISLTGNNKLKMLKMFNLVIIFAPKYLILIRQL</sequence>
<evidence type="ECO:0000313" key="1">
    <source>
        <dbReference type="EMBL" id="CAG8696467.1"/>
    </source>
</evidence>